<keyword evidence="8" id="KW-1185">Reference proteome</keyword>
<feature type="coiled-coil region" evidence="5">
    <location>
        <begin position="170"/>
        <end position="204"/>
    </location>
</feature>
<keyword evidence="3" id="KW-0862">Zinc</keyword>
<keyword evidence="2 4" id="KW-0863">Zinc-finger</keyword>
<keyword evidence="5" id="KW-0175">Coiled coil</keyword>
<organism evidence="7 8">
    <name type="scientific">Coptis chinensis</name>
    <dbReference type="NCBI Taxonomy" id="261450"/>
    <lineage>
        <taxon>Eukaryota</taxon>
        <taxon>Viridiplantae</taxon>
        <taxon>Streptophyta</taxon>
        <taxon>Embryophyta</taxon>
        <taxon>Tracheophyta</taxon>
        <taxon>Spermatophyta</taxon>
        <taxon>Magnoliopsida</taxon>
        <taxon>Ranunculales</taxon>
        <taxon>Ranunculaceae</taxon>
        <taxon>Coptidoideae</taxon>
        <taxon>Coptis</taxon>
    </lineage>
</organism>
<dbReference type="Gene3D" id="3.30.40.10">
    <property type="entry name" value="Zinc/RING finger domain, C3HC4 (zinc finger)"/>
    <property type="match status" value="1"/>
</dbReference>
<dbReference type="PIRSF" id="PIRSF036836">
    <property type="entry name" value="RNase_bind_SBP1"/>
    <property type="match status" value="1"/>
</dbReference>
<feature type="domain" description="RING-type" evidence="6">
    <location>
        <begin position="269"/>
        <end position="304"/>
    </location>
</feature>
<proteinExistence type="predicted"/>
<accession>A0A835HUP6</accession>
<evidence type="ECO:0000256" key="3">
    <source>
        <dbReference type="ARBA" id="ARBA00022833"/>
    </source>
</evidence>
<dbReference type="PANTHER" id="PTHR42647:SF9">
    <property type="entry name" value="S-RIBONUCLEASE BINDING PROTEIN SBP1-RELATED"/>
    <property type="match status" value="1"/>
</dbReference>
<keyword evidence="1" id="KW-0479">Metal-binding</keyword>
<sequence>MYVIVPGNCSGAPVNYMGNEHISVMNCPTVANELVPVLISQPAENNMEAEDISRQRQFHISLNNSLYQDDAHCLIDNLNPNPISTGRRLSYDDEEHNSYVTEASTGMIEAFPIILPVNNNLGFEIDRQHEELDHYIRLQENHIATGLREMKQRQMASVLGIIENEVNKKLQEKEIKVEIMTLKNRELADKIQQVTMEAQSWQHRAKYNESVVNVLKSDLKQAIALSANQPKEGYGDSEVENEASSYIDHNNRPVLGGDGRPRTCRGLTCKTCKINEVSILFLPCRHLCLCEDCEGSINVCPVCQSMKAASVQVFMP</sequence>
<evidence type="ECO:0000256" key="1">
    <source>
        <dbReference type="ARBA" id="ARBA00022723"/>
    </source>
</evidence>
<dbReference type="GO" id="GO:0004842">
    <property type="term" value="F:ubiquitin-protein transferase activity"/>
    <property type="evidence" value="ECO:0007669"/>
    <property type="project" value="TreeGrafter"/>
</dbReference>
<dbReference type="EMBL" id="JADFTS010000005">
    <property type="protein sequence ID" value="KAF9607310.1"/>
    <property type="molecule type" value="Genomic_DNA"/>
</dbReference>
<dbReference type="InterPro" id="IPR001841">
    <property type="entry name" value="Znf_RING"/>
</dbReference>
<dbReference type="InterPro" id="IPR013083">
    <property type="entry name" value="Znf_RING/FYVE/PHD"/>
</dbReference>
<name>A0A835HUP6_9MAGN</name>
<dbReference type="Pfam" id="PF13920">
    <property type="entry name" value="zf-C3HC4_3"/>
    <property type="match status" value="1"/>
</dbReference>
<reference evidence="7 8" key="1">
    <citation type="submission" date="2020-10" db="EMBL/GenBank/DDBJ databases">
        <title>The Coptis chinensis genome and diversification of protoberbering-type alkaloids.</title>
        <authorList>
            <person name="Wang B."/>
            <person name="Shu S."/>
            <person name="Song C."/>
            <person name="Liu Y."/>
        </authorList>
    </citation>
    <scope>NUCLEOTIDE SEQUENCE [LARGE SCALE GENOMIC DNA]</scope>
    <source>
        <strain evidence="7">HL-2020</strain>
        <tissue evidence="7">Leaf</tissue>
    </source>
</reference>
<evidence type="ECO:0000313" key="8">
    <source>
        <dbReference type="Proteomes" id="UP000631114"/>
    </source>
</evidence>
<gene>
    <name evidence="7" type="ORF">IFM89_033855</name>
</gene>
<evidence type="ECO:0000256" key="2">
    <source>
        <dbReference type="ARBA" id="ARBA00022771"/>
    </source>
</evidence>
<dbReference type="PROSITE" id="PS50089">
    <property type="entry name" value="ZF_RING_2"/>
    <property type="match status" value="1"/>
</dbReference>
<dbReference type="FunFam" id="3.30.40.10:FF:000239">
    <property type="entry name" value="probable BOI-related E3 ubiquitin-protein ligase 2"/>
    <property type="match status" value="1"/>
</dbReference>
<protein>
    <recommendedName>
        <fullName evidence="6">RING-type domain-containing protein</fullName>
    </recommendedName>
</protein>
<evidence type="ECO:0000313" key="7">
    <source>
        <dbReference type="EMBL" id="KAF9607310.1"/>
    </source>
</evidence>
<dbReference type="GO" id="GO:0008270">
    <property type="term" value="F:zinc ion binding"/>
    <property type="evidence" value="ECO:0007669"/>
    <property type="project" value="UniProtKB-KW"/>
</dbReference>
<dbReference type="AlphaFoldDB" id="A0A835HUP6"/>
<evidence type="ECO:0000259" key="6">
    <source>
        <dbReference type="PROSITE" id="PS50089"/>
    </source>
</evidence>
<dbReference type="OrthoDB" id="1711136at2759"/>
<comment type="caution">
    <text evidence="7">The sequence shown here is derived from an EMBL/GenBank/DDBJ whole genome shotgun (WGS) entry which is preliminary data.</text>
</comment>
<dbReference type="PANTHER" id="PTHR42647">
    <property type="entry name" value="SBP (S-RIBONUCLEASE BINDING PROTEIN) FAMILY PROTEIN"/>
    <property type="match status" value="1"/>
</dbReference>
<evidence type="ECO:0000256" key="4">
    <source>
        <dbReference type="PROSITE-ProRule" id="PRU00175"/>
    </source>
</evidence>
<evidence type="ECO:0000256" key="5">
    <source>
        <dbReference type="SAM" id="Coils"/>
    </source>
</evidence>
<dbReference type="Proteomes" id="UP000631114">
    <property type="component" value="Unassembled WGS sequence"/>
</dbReference>